<dbReference type="EMBL" id="QTSX02001013">
    <property type="protein sequence ID" value="KAJ9083405.1"/>
    <property type="molecule type" value="Genomic_DNA"/>
</dbReference>
<dbReference type="Proteomes" id="UP001165960">
    <property type="component" value="Unassembled WGS sequence"/>
</dbReference>
<name>A0ACC2U997_9FUNG</name>
<accession>A0ACC2U997</accession>
<keyword evidence="2" id="KW-1185">Reference proteome</keyword>
<evidence type="ECO:0000313" key="1">
    <source>
        <dbReference type="EMBL" id="KAJ9083405.1"/>
    </source>
</evidence>
<reference evidence="1" key="1">
    <citation type="submission" date="2022-04" db="EMBL/GenBank/DDBJ databases">
        <title>Genome of the entomopathogenic fungus Entomophthora muscae.</title>
        <authorList>
            <person name="Elya C."/>
            <person name="Lovett B.R."/>
            <person name="Lee E."/>
            <person name="Macias A.M."/>
            <person name="Hajek A.E."/>
            <person name="De Bivort B.L."/>
            <person name="Kasson M.T."/>
            <person name="De Fine Licht H.H."/>
            <person name="Stajich J.E."/>
        </authorList>
    </citation>
    <scope>NUCLEOTIDE SEQUENCE</scope>
    <source>
        <strain evidence="1">Berkeley</strain>
    </source>
</reference>
<protein>
    <submittedName>
        <fullName evidence="1">Uncharacterized protein</fullName>
    </submittedName>
</protein>
<gene>
    <name evidence="1" type="ORF">DSO57_1035084</name>
</gene>
<organism evidence="1 2">
    <name type="scientific">Entomophthora muscae</name>
    <dbReference type="NCBI Taxonomy" id="34485"/>
    <lineage>
        <taxon>Eukaryota</taxon>
        <taxon>Fungi</taxon>
        <taxon>Fungi incertae sedis</taxon>
        <taxon>Zoopagomycota</taxon>
        <taxon>Entomophthoromycotina</taxon>
        <taxon>Entomophthoromycetes</taxon>
        <taxon>Entomophthorales</taxon>
        <taxon>Entomophthoraceae</taxon>
        <taxon>Entomophthora</taxon>
    </lineage>
</organism>
<comment type="caution">
    <text evidence="1">The sequence shown here is derived from an EMBL/GenBank/DDBJ whole genome shotgun (WGS) entry which is preliminary data.</text>
</comment>
<proteinExistence type="predicted"/>
<evidence type="ECO:0000313" key="2">
    <source>
        <dbReference type="Proteomes" id="UP001165960"/>
    </source>
</evidence>
<sequence length="99" mass="11563">MFLNIRIDGIRTVFKIGQWLPKTLLNGISLSKNQGSLGPCEEEVLCCLMRRRRRSLEFEEGYMEDVMNAIPWRKLDTYAIFPTLSVTRKGPMNRWPSLQ</sequence>